<evidence type="ECO:0000313" key="2">
    <source>
        <dbReference type="EMBL" id="OAZ03982.1"/>
    </source>
</evidence>
<dbReference type="EC" id="3.1.4.46" evidence="2"/>
<dbReference type="PANTHER" id="PTHR46211">
    <property type="entry name" value="GLYCEROPHOSPHORYL DIESTER PHOSPHODIESTERASE"/>
    <property type="match status" value="1"/>
</dbReference>
<sequence length="247" mass="27998">MKLQPYLWLIFIGLTSCTTMHKPLNIGHRGAMGHETQNTVPAIKKAVAMGVDRIEIDVFIIKTGEVMVFHDDILDSLTDAKGPIEDYTFEALRKVIVKGGHHIPTLEEIITTIDRKVPLNIELKGKNTAEATHKVVAAFIKKGWATKDFIISSFLWEELETYRKLDSKIAIDVLTEENPLDALPMAHQLKAQSINPWFKTLTPENVKRIHQEGFKINTYTVNEPEDIKRVIALGVDGIFCNFPERLR</sequence>
<dbReference type="InterPro" id="IPR017946">
    <property type="entry name" value="PLC-like_Pdiesterase_TIM-brl"/>
</dbReference>
<dbReference type="EMBL" id="JMTM01000046">
    <property type="protein sequence ID" value="OAZ03982.1"/>
    <property type="molecule type" value="Genomic_DNA"/>
</dbReference>
<feature type="domain" description="GP-PDE" evidence="1">
    <location>
        <begin position="23"/>
        <end position="247"/>
    </location>
</feature>
<dbReference type="PROSITE" id="PS51257">
    <property type="entry name" value="PROKAR_LIPOPROTEIN"/>
    <property type="match status" value="1"/>
</dbReference>
<comment type="caution">
    <text evidence="2">The sequence shown here is derived from an EMBL/GenBank/DDBJ whole genome shotgun (WGS) entry which is preliminary data.</text>
</comment>
<dbReference type="OrthoDB" id="384721at2"/>
<evidence type="ECO:0000259" key="1">
    <source>
        <dbReference type="PROSITE" id="PS51704"/>
    </source>
</evidence>
<proteinExistence type="predicted"/>
<reference evidence="2 3" key="1">
    <citation type="submission" date="2016-06" db="EMBL/GenBank/DDBJ databases">
        <title>Draft genome sequence of Flavobacterium succinicans strain DD5b.</title>
        <authorList>
            <person name="Poehlein A."/>
            <person name="Daniel R."/>
            <person name="Simeonova D.D."/>
        </authorList>
    </citation>
    <scope>NUCLEOTIDE SEQUENCE [LARGE SCALE GENOMIC DNA]</scope>
    <source>
        <strain evidence="2 3">DD5b</strain>
    </source>
</reference>
<keyword evidence="2" id="KW-0378">Hydrolase</keyword>
<organism evidence="2 3">
    <name type="scientific">Flavobacterium succinicans</name>
    <dbReference type="NCBI Taxonomy" id="29536"/>
    <lineage>
        <taxon>Bacteria</taxon>
        <taxon>Pseudomonadati</taxon>
        <taxon>Bacteroidota</taxon>
        <taxon>Flavobacteriia</taxon>
        <taxon>Flavobacteriales</taxon>
        <taxon>Flavobacteriaceae</taxon>
        <taxon>Flavobacterium</taxon>
    </lineage>
</organism>
<dbReference type="RefSeq" id="WP_064715476.1">
    <property type="nucleotide sequence ID" value="NZ_JMTM01000046.1"/>
</dbReference>
<dbReference type="Proteomes" id="UP000093807">
    <property type="component" value="Unassembled WGS sequence"/>
</dbReference>
<accession>A0A199XRD5</accession>
<dbReference type="PATRIC" id="fig|29536.5.peg.1755"/>
<dbReference type="AlphaFoldDB" id="A0A199XRD5"/>
<name>A0A199XRD5_9FLAO</name>
<gene>
    <name evidence="2" type="primary">ugpQ_1</name>
    <name evidence="2" type="ORF">FLB_16720</name>
</gene>
<dbReference type="InterPro" id="IPR030395">
    <property type="entry name" value="GP_PDE_dom"/>
</dbReference>
<dbReference type="Gene3D" id="3.20.20.190">
    <property type="entry name" value="Phosphatidylinositol (PI) phosphodiesterase"/>
    <property type="match status" value="1"/>
</dbReference>
<dbReference type="Pfam" id="PF03009">
    <property type="entry name" value="GDPD"/>
    <property type="match status" value="1"/>
</dbReference>
<dbReference type="PANTHER" id="PTHR46211:SF14">
    <property type="entry name" value="GLYCEROPHOSPHODIESTER PHOSPHODIESTERASE"/>
    <property type="match status" value="1"/>
</dbReference>
<dbReference type="GO" id="GO:0008889">
    <property type="term" value="F:glycerophosphodiester phosphodiesterase activity"/>
    <property type="evidence" value="ECO:0007669"/>
    <property type="project" value="UniProtKB-EC"/>
</dbReference>
<keyword evidence="3" id="KW-1185">Reference proteome</keyword>
<dbReference type="SUPFAM" id="SSF51695">
    <property type="entry name" value="PLC-like phosphodiesterases"/>
    <property type="match status" value="1"/>
</dbReference>
<dbReference type="PROSITE" id="PS51704">
    <property type="entry name" value="GP_PDE"/>
    <property type="match status" value="1"/>
</dbReference>
<protein>
    <submittedName>
        <fullName evidence="2">Glycerophosphoryl diester phosphodiesterase</fullName>
        <ecNumber evidence="2">3.1.4.46</ecNumber>
    </submittedName>
</protein>
<evidence type="ECO:0000313" key="3">
    <source>
        <dbReference type="Proteomes" id="UP000093807"/>
    </source>
</evidence>
<dbReference type="GO" id="GO:0006629">
    <property type="term" value="P:lipid metabolic process"/>
    <property type="evidence" value="ECO:0007669"/>
    <property type="project" value="InterPro"/>
</dbReference>